<dbReference type="InterPro" id="IPR012340">
    <property type="entry name" value="NA-bd_OB-fold"/>
</dbReference>
<dbReference type="SUPFAM" id="SSF141322">
    <property type="entry name" value="NfeD domain-like"/>
    <property type="match status" value="1"/>
</dbReference>
<dbReference type="InterPro" id="IPR052165">
    <property type="entry name" value="Membrane_assoc_protease"/>
</dbReference>
<dbReference type="PANTHER" id="PTHR33507">
    <property type="entry name" value="INNER MEMBRANE PROTEIN YBBJ"/>
    <property type="match status" value="1"/>
</dbReference>
<organism evidence="7 8">
    <name type="scientific">Pseudodesulfovibrio portus</name>
    <dbReference type="NCBI Taxonomy" id="231439"/>
    <lineage>
        <taxon>Bacteria</taxon>
        <taxon>Pseudomonadati</taxon>
        <taxon>Thermodesulfobacteriota</taxon>
        <taxon>Desulfovibrionia</taxon>
        <taxon>Desulfovibrionales</taxon>
        <taxon>Desulfovibrionaceae</taxon>
    </lineage>
</organism>
<proteinExistence type="predicted"/>
<evidence type="ECO:0000313" key="8">
    <source>
        <dbReference type="Proteomes" id="UP001061361"/>
    </source>
</evidence>
<evidence type="ECO:0000256" key="1">
    <source>
        <dbReference type="ARBA" id="ARBA00004141"/>
    </source>
</evidence>
<dbReference type="PANTHER" id="PTHR33507:SF3">
    <property type="entry name" value="INNER MEMBRANE PROTEIN YBBJ"/>
    <property type="match status" value="1"/>
</dbReference>
<dbReference type="Pfam" id="PF01957">
    <property type="entry name" value="NfeD"/>
    <property type="match status" value="1"/>
</dbReference>
<feature type="transmembrane region" description="Helical" evidence="5">
    <location>
        <begin position="49"/>
        <end position="72"/>
    </location>
</feature>
<keyword evidence="3 5" id="KW-1133">Transmembrane helix</keyword>
<evidence type="ECO:0000256" key="4">
    <source>
        <dbReference type="ARBA" id="ARBA00023136"/>
    </source>
</evidence>
<evidence type="ECO:0000313" key="7">
    <source>
        <dbReference type="EMBL" id="BDQ34364.1"/>
    </source>
</evidence>
<dbReference type="Gene3D" id="2.40.50.140">
    <property type="entry name" value="Nucleic acid-binding proteins"/>
    <property type="match status" value="1"/>
</dbReference>
<dbReference type="Proteomes" id="UP001061361">
    <property type="component" value="Chromosome"/>
</dbReference>
<keyword evidence="8" id="KW-1185">Reference proteome</keyword>
<dbReference type="EMBL" id="AP026708">
    <property type="protein sequence ID" value="BDQ34364.1"/>
    <property type="molecule type" value="Genomic_DNA"/>
</dbReference>
<feature type="domain" description="NfeD-like C-terminal" evidence="6">
    <location>
        <begin position="92"/>
        <end position="141"/>
    </location>
</feature>
<evidence type="ECO:0000259" key="6">
    <source>
        <dbReference type="Pfam" id="PF01957"/>
    </source>
</evidence>
<sequence length="153" mass="16686">MEYFNSMENILWLIWLGVGVAFIIAELMVPAFIVIFFGVGALIAGATAFFGSSLQVQLVVFGVSSLALILLLRRTMARVFTGDAAKDEEEADHAIGQVAEVVEAIGPPQPGRIKFQGSFWTARSHESVPVGSMVRIIKRDNADKTAFLVEKEN</sequence>
<comment type="subcellular location">
    <subcellularLocation>
        <location evidence="1">Membrane</location>
        <topology evidence="1">Multi-pass membrane protein</topology>
    </subcellularLocation>
</comment>
<evidence type="ECO:0000256" key="5">
    <source>
        <dbReference type="SAM" id="Phobius"/>
    </source>
</evidence>
<protein>
    <recommendedName>
        <fullName evidence="6">NfeD-like C-terminal domain-containing protein</fullName>
    </recommendedName>
</protein>
<dbReference type="RefSeq" id="WP_264981273.1">
    <property type="nucleotide sequence ID" value="NZ_AP026708.1"/>
</dbReference>
<gene>
    <name evidence="7" type="ORF">JCM14722_19060</name>
</gene>
<name>A0ABN6RUJ5_9BACT</name>
<accession>A0ABN6RUJ5</accession>
<feature type="transmembrane region" description="Helical" evidence="5">
    <location>
        <begin position="12"/>
        <end position="43"/>
    </location>
</feature>
<keyword evidence="4 5" id="KW-0472">Membrane</keyword>
<dbReference type="InterPro" id="IPR002810">
    <property type="entry name" value="NfeD-like_C"/>
</dbReference>
<evidence type="ECO:0000256" key="2">
    <source>
        <dbReference type="ARBA" id="ARBA00022692"/>
    </source>
</evidence>
<evidence type="ECO:0000256" key="3">
    <source>
        <dbReference type="ARBA" id="ARBA00022989"/>
    </source>
</evidence>
<reference evidence="7" key="1">
    <citation type="submission" date="2022-08" db="EMBL/GenBank/DDBJ databases">
        <title>Genome Sequence of the sulphate-reducing bacterium, Pseudodesulfovibrio portus JCM14722.</title>
        <authorList>
            <person name="Kondo R."/>
            <person name="Kataoka T."/>
        </authorList>
    </citation>
    <scope>NUCLEOTIDE SEQUENCE</scope>
    <source>
        <strain evidence="7">JCM 14722</strain>
    </source>
</reference>
<keyword evidence="2 5" id="KW-0812">Transmembrane</keyword>